<accession>A0ABY5S5Y3</accession>
<evidence type="ECO:0000256" key="1">
    <source>
        <dbReference type="ARBA" id="ARBA00022630"/>
    </source>
</evidence>
<evidence type="ECO:0000313" key="5">
    <source>
        <dbReference type="EMBL" id="UVI29317.1"/>
    </source>
</evidence>
<keyword evidence="1" id="KW-0285">Flavoprotein</keyword>
<evidence type="ECO:0000256" key="2">
    <source>
        <dbReference type="ARBA" id="ARBA00022827"/>
    </source>
</evidence>
<keyword evidence="2" id="KW-0274">FAD</keyword>
<protein>
    <submittedName>
        <fullName evidence="5">FAD-binding oxidoreductase</fullName>
    </submittedName>
</protein>
<dbReference type="PANTHER" id="PTHR11748:SF119">
    <property type="entry name" value="D-2-HYDROXYGLUTARATE DEHYDROGENASE"/>
    <property type="match status" value="1"/>
</dbReference>
<dbReference type="PANTHER" id="PTHR11748">
    <property type="entry name" value="D-LACTATE DEHYDROGENASE"/>
    <property type="match status" value="1"/>
</dbReference>
<dbReference type="EMBL" id="CP091430">
    <property type="protein sequence ID" value="UVI29317.1"/>
    <property type="molecule type" value="Genomic_DNA"/>
</dbReference>
<dbReference type="InterPro" id="IPR016166">
    <property type="entry name" value="FAD-bd_PCMH"/>
</dbReference>
<keyword evidence="6" id="KW-1185">Reference proteome</keyword>
<dbReference type="InterPro" id="IPR006094">
    <property type="entry name" value="Oxid_FAD_bind_N"/>
</dbReference>
<dbReference type="Gene3D" id="3.30.465.10">
    <property type="match status" value="1"/>
</dbReference>
<dbReference type="PROSITE" id="PS51387">
    <property type="entry name" value="FAD_PCMH"/>
    <property type="match status" value="1"/>
</dbReference>
<dbReference type="InterPro" id="IPR016164">
    <property type="entry name" value="FAD-linked_Oxase-like_C"/>
</dbReference>
<reference evidence="5" key="1">
    <citation type="submission" date="2022-01" db="EMBL/GenBank/DDBJ databases">
        <title>Paenibacillus spongiae sp. nov., isolated from marine sponge.</title>
        <authorList>
            <person name="Li Z."/>
            <person name="Zhang M."/>
        </authorList>
    </citation>
    <scope>NUCLEOTIDE SEQUENCE</scope>
    <source>
        <strain evidence="5">PHS-Z3</strain>
    </source>
</reference>
<evidence type="ECO:0000256" key="3">
    <source>
        <dbReference type="ARBA" id="ARBA00023002"/>
    </source>
</evidence>
<organism evidence="5 6">
    <name type="scientific">Paenibacillus spongiae</name>
    <dbReference type="NCBI Taxonomy" id="2909671"/>
    <lineage>
        <taxon>Bacteria</taxon>
        <taxon>Bacillati</taxon>
        <taxon>Bacillota</taxon>
        <taxon>Bacilli</taxon>
        <taxon>Bacillales</taxon>
        <taxon>Paenibacillaceae</taxon>
        <taxon>Paenibacillus</taxon>
    </lineage>
</organism>
<gene>
    <name evidence="5" type="ORF">L1F29_28455</name>
</gene>
<proteinExistence type="predicted"/>
<evidence type="ECO:0000313" key="6">
    <source>
        <dbReference type="Proteomes" id="UP001057877"/>
    </source>
</evidence>
<dbReference type="InterPro" id="IPR016169">
    <property type="entry name" value="FAD-bd_PCMH_sub2"/>
</dbReference>
<name>A0ABY5S5Y3_9BACL</name>
<dbReference type="Proteomes" id="UP001057877">
    <property type="component" value="Chromosome"/>
</dbReference>
<keyword evidence="3" id="KW-0560">Oxidoreductase</keyword>
<dbReference type="SUPFAM" id="SSF56176">
    <property type="entry name" value="FAD-binding/transporter-associated domain-like"/>
    <property type="match status" value="1"/>
</dbReference>
<feature type="domain" description="FAD-binding PCMH-type" evidence="4">
    <location>
        <begin position="42"/>
        <end position="214"/>
    </location>
</feature>
<dbReference type="RefSeq" id="WP_258385406.1">
    <property type="nucleotide sequence ID" value="NZ_CP091430.1"/>
</dbReference>
<dbReference type="SUPFAM" id="SSF55103">
    <property type="entry name" value="FAD-linked oxidases, C-terminal domain"/>
    <property type="match status" value="1"/>
</dbReference>
<evidence type="ECO:0000259" key="4">
    <source>
        <dbReference type="PROSITE" id="PS51387"/>
    </source>
</evidence>
<sequence length="445" mass="48927">MAVEWAKEMSELVGERFITEKRVKEKLSKDYYWYSPVLEAKLKEKVAEGIVAAASEEEVAAVLSFAYRNRIPVTVRGAGTGNYGQAVPLSGGIVLDVSGLDAIREIGNGYARVQCGVKMGLIEKEARKHGQELRIYPSTYMVATVGGFVSGGSGGIGSITWGNLWDGNVLEATVYTLEEQPRKLVVSGGELLDYIHSYGTTGVLTELVIPLAPAKEWQQNVVHFDTLEEATLFAERLSKDESVGKRLVSVMEWPIPQFFKPLIKVLEPGAAAVLLEIEESASPALQEVAQQAGGRCGHRIEASSYKKSISLSDFTWNHTTLWAIKTDPTLTYLQAGLSATGFMQQLDRIKTRFGSEVLIHQEWMKARGTIAPAILPIIRYTTEERLNEIIGYFESIGVPVSNPHTWVLDDGGRGEIDGMRLRKRSNDPRQLLNPGKIVVSDADAS</sequence>
<dbReference type="Pfam" id="PF01565">
    <property type="entry name" value="FAD_binding_4"/>
    <property type="match status" value="1"/>
</dbReference>
<dbReference type="InterPro" id="IPR036318">
    <property type="entry name" value="FAD-bd_PCMH-like_sf"/>
</dbReference>